<keyword evidence="6" id="KW-0810">Translation regulation</keyword>
<evidence type="ECO:0000256" key="5">
    <source>
        <dbReference type="ARBA" id="ARBA00022801"/>
    </source>
</evidence>
<dbReference type="PANTHER" id="PTHR23115">
    <property type="entry name" value="TRANSLATION FACTOR"/>
    <property type="match status" value="1"/>
</dbReference>
<evidence type="ECO:0000259" key="13">
    <source>
        <dbReference type="PROSITE" id="PS51722"/>
    </source>
</evidence>
<keyword evidence="5" id="KW-0378">Hydrolase</keyword>
<dbReference type="InterPro" id="IPR027417">
    <property type="entry name" value="P-loop_NTPase"/>
</dbReference>
<comment type="subunit">
    <text evidence="10">Component of the Dom34-Hbs1 complex, also named Pelota-HBS1L complex, composed of dom34 and hbs1.</text>
</comment>
<evidence type="ECO:0000313" key="15">
    <source>
        <dbReference type="Proteomes" id="UP000053611"/>
    </source>
</evidence>
<dbReference type="SUPFAM" id="SSF50447">
    <property type="entry name" value="Translation proteins"/>
    <property type="match status" value="1"/>
</dbReference>
<keyword evidence="15" id="KW-1185">Reference proteome</keyword>
<evidence type="ECO:0000256" key="8">
    <source>
        <dbReference type="ARBA" id="ARBA00023134"/>
    </source>
</evidence>
<protein>
    <recommendedName>
        <fullName evidence="11">Elongation factor 1 alpha-like protein</fullName>
    </recommendedName>
</protein>
<dbReference type="GO" id="GO:0005829">
    <property type="term" value="C:cytosol"/>
    <property type="evidence" value="ECO:0007669"/>
    <property type="project" value="GOC"/>
</dbReference>
<feature type="compositionally biased region" description="Acidic residues" evidence="12">
    <location>
        <begin position="35"/>
        <end position="45"/>
    </location>
</feature>
<dbReference type="CDD" id="cd04093">
    <property type="entry name" value="HBS1_C_III"/>
    <property type="match status" value="1"/>
</dbReference>
<comment type="catalytic activity">
    <reaction evidence="9">
        <text>GTP + H2O = GDP + phosphate + H(+)</text>
        <dbReference type="Rhea" id="RHEA:19669"/>
        <dbReference type="ChEBI" id="CHEBI:15377"/>
        <dbReference type="ChEBI" id="CHEBI:15378"/>
        <dbReference type="ChEBI" id="CHEBI:37565"/>
        <dbReference type="ChEBI" id="CHEBI:43474"/>
        <dbReference type="ChEBI" id="CHEBI:58189"/>
    </reaction>
    <physiologicalReaction direction="left-to-right" evidence="9">
        <dbReference type="Rhea" id="RHEA:19670"/>
    </physiologicalReaction>
</comment>
<dbReference type="FunFam" id="2.40.30.10:FF:000020">
    <property type="entry name" value="Translation elongation factor EF-1"/>
    <property type="match status" value="1"/>
</dbReference>
<dbReference type="FunFam" id="2.40.30.10:FF:000107">
    <property type="entry name" value="Related to translation elongation factor HBS1"/>
    <property type="match status" value="1"/>
</dbReference>
<dbReference type="InterPro" id="IPR031157">
    <property type="entry name" value="G_TR_CS"/>
</dbReference>
<dbReference type="OrthoDB" id="342024at2759"/>
<sequence>MSRHRFVRNLDLDAELADDHPDDYDDGGAYSGEGYDSEEPDDGMTPEERAQLHSALPHVKEKLKDIKPPISDEAIKDSLWHYWFDVDKASSWLRKDWEKKGPDGPPAFLIPTPDEQPRPRPSLRLRRSDARVLVAPKPEPATVLLTPLQRLKLQREQRSASGAPAATPAPTPPPDDTRPKSKLALLAQKRRENAAKESAPSSLTPPAAEDAILSPSAPAKPLSKLAQKMAAVRAARSDALKSETETPVAGTPADVDNALPTASEEAAEAQWVLLPKAKVAQAASPPSVFFNLLTSHKQGAIPDPPSLANMHIAVRGDLAAAEKRVREAFGPGRAVGRVASTRDVLGICALAPFNRGLTLTLPVAKAAAPPATRSKSLPAKQRVLSSTPGTPSRSASNAPSSRAPSSKTSSKPGSAASTPRRGTGTPLSLAASDMAGLGLEDSVDEEYLRREAEKYREKPVPTLKQEELIAKVREEEDKTGKKNISLVVVGHVDAGKSTLMGRLLYDLGEMSEKEKTANERGAQKIGKSSFAFAWGLDALGDERDRGVTIDIATEHFETPHRNVTLLDAPGHRDFIPAMISGAAQADVALLVIDASPNAFEAGFERGGQTREHAWLVRSLGVKEIIVGVNKMDVGGWDQYRYEDIVGDLKPFLAAAGFAGGRTTFLPLAAMKGTNILIDTLPQEAKEWYKGPSLMEALDRVAVPERPYAAPLRIPVSNVFKGQTAIASGVACQGRLASGVVQVGDQVRVVPGDVVASIRTIEVDDDSAPFAVAGQNVTLYLAGVDANQLSIGAVLCPVSYPIRLVSKFLCQILVFDVTTPIIVGTAVELFHHSVNVPANITRLIATTDKTGNIVKNNPRVLQKGTTAIVELALRPPTGSSRPAVIPLETAMENKEMGRVLLRRSGETIAAGVVSELL</sequence>
<dbReference type="InterPro" id="IPR009001">
    <property type="entry name" value="Transl_elong_EF1A/Init_IF2_C"/>
</dbReference>
<evidence type="ECO:0000256" key="3">
    <source>
        <dbReference type="ARBA" id="ARBA00022490"/>
    </source>
</evidence>
<keyword evidence="4" id="KW-0547">Nucleotide-binding</keyword>
<dbReference type="GO" id="GO:0002184">
    <property type="term" value="P:cytoplasmic translational termination"/>
    <property type="evidence" value="ECO:0007669"/>
    <property type="project" value="UniProtKB-ARBA"/>
</dbReference>
<dbReference type="RefSeq" id="XP_018279657.1">
    <property type="nucleotide sequence ID" value="XM_018421304.1"/>
</dbReference>
<feature type="region of interest" description="Disordered" evidence="12">
    <location>
        <begin position="96"/>
        <end position="216"/>
    </location>
</feature>
<feature type="region of interest" description="Disordered" evidence="12">
    <location>
        <begin position="15"/>
        <end position="47"/>
    </location>
</feature>
<dbReference type="GO" id="GO:1990533">
    <property type="term" value="C:Dom34-Hbs1 complex"/>
    <property type="evidence" value="ECO:0007669"/>
    <property type="project" value="UniProtKB-ARBA"/>
</dbReference>
<reference evidence="14 15" key="1">
    <citation type="submission" date="2015-03" db="EMBL/GenBank/DDBJ databases">
        <title>Genomics and transcriptomics of the oil-accumulating basidiomycete yeast T. oleaginosus allow insights into substrate utilization and the diverse evolutionary trajectories of mating systems in fungi.</title>
        <authorList>
            <consortium name="DOE Joint Genome Institute"/>
            <person name="Kourist R."/>
            <person name="Kracht O."/>
            <person name="Bracharz F."/>
            <person name="Lipzen A."/>
            <person name="Nolan M."/>
            <person name="Ohm R."/>
            <person name="Grigoriev I."/>
            <person name="Sun S."/>
            <person name="Heitman J."/>
            <person name="Bruck T."/>
            <person name="Nowrousian M."/>
        </authorList>
    </citation>
    <scope>NUCLEOTIDE SEQUENCE [LARGE SCALE GENOMIC DNA]</scope>
    <source>
        <strain evidence="14 15">IBC0246</strain>
    </source>
</reference>
<dbReference type="InterPro" id="IPR050100">
    <property type="entry name" value="TRAFAC_GTPase_members"/>
</dbReference>
<dbReference type="InterPro" id="IPR000795">
    <property type="entry name" value="T_Tr_GTP-bd_dom"/>
</dbReference>
<dbReference type="AlphaFoldDB" id="A0A0J0XPV9"/>
<proteinExistence type="inferred from homology"/>
<dbReference type="InterPro" id="IPR054696">
    <property type="entry name" value="GTP-eEF1A_C"/>
</dbReference>
<dbReference type="SUPFAM" id="SSF52540">
    <property type="entry name" value="P-loop containing nucleoside triphosphate hydrolases"/>
    <property type="match status" value="1"/>
</dbReference>
<dbReference type="SUPFAM" id="SSF50465">
    <property type="entry name" value="EF-Tu/eEF-1alpha/eIF2-gamma C-terminal domain"/>
    <property type="match status" value="1"/>
</dbReference>
<dbReference type="STRING" id="879819.A0A0J0XPV9"/>
<accession>A0A0J0XPV9</accession>
<dbReference type="InterPro" id="IPR009000">
    <property type="entry name" value="Transl_B-barrel_sf"/>
</dbReference>
<dbReference type="Gene3D" id="3.40.50.300">
    <property type="entry name" value="P-loop containing nucleotide triphosphate hydrolases"/>
    <property type="match status" value="1"/>
</dbReference>
<evidence type="ECO:0000256" key="10">
    <source>
        <dbReference type="ARBA" id="ARBA00063537"/>
    </source>
</evidence>
<feature type="domain" description="Tr-type G" evidence="13">
    <location>
        <begin position="481"/>
        <end position="707"/>
    </location>
</feature>
<dbReference type="EMBL" id="KQ087197">
    <property type="protein sequence ID" value="KLT43166.1"/>
    <property type="molecule type" value="Genomic_DNA"/>
</dbReference>
<dbReference type="InterPro" id="IPR015033">
    <property type="entry name" value="HBS1-like_N"/>
</dbReference>
<gene>
    <name evidence="14" type="ORF">CC85DRAFT_272985</name>
</gene>
<organism evidence="14 15">
    <name type="scientific">Cutaneotrichosporon oleaginosum</name>
    <dbReference type="NCBI Taxonomy" id="879819"/>
    <lineage>
        <taxon>Eukaryota</taxon>
        <taxon>Fungi</taxon>
        <taxon>Dikarya</taxon>
        <taxon>Basidiomycota</taxon>
        <taxon>Agaricomycotina</taxon>
        <taxon>Tremellomycetes</taxon>
        <taxon>Trichosporonales</taxon>
        <taxon>Trichosporonaceae</taxon>
        <taxon>Cutaneotrichosporon</taxon>
    </lineage>
</organism>
<name>A0A0J0XPV9_9TREE</name>
<evidence type="ECO:0000256" key="6">
    <source>
        <dbReference type="ARBA" id="ARBA00022845"/>
    </source>
</evidence>
<evidence type="ECO:0000256" key="4">
    <source>
        <dbReference type="ARBA" id="ARBA00022741"/>
    </source>
</evidence>
<evidence type="ECO:0000256" key="12">
    <source>
        <dbReference type="SAM" id="MobiDB-lite"/>
    </source>
</evidence>
<dbReference type="GeneID" id="28981907"/>
<dbReference type="GO" id="GO:0006417">
    <property type="term" value="P:regulation of translation"/>
    <property type="evidence" value="ECO:0007669"/>
    <property type="project" value="UniProtKB-KW"/>
</dbReference>
<evidence type="ECO:0000256" key="1">
    <source>
        <dbReference type="ARBA" id="ARBA00004496"/>
    </source>
</evidence>
<feature type="region of interest" description="Disordered" evidence="12">
    <location>
        <begin position="368"/>
        <end position="429"/>
    </location>
</feature>
<dbReference type="Pfam" id="PF03144">
    <property type="entry name" value="GTP_EFTU_D2"/>
    <property type="match status" value="1"/>
</dbReference>
<dbReference type="GO" id="GO:0003924">
    <property type="term" value="F:GTPase activity"/>
    <property type="evidence" value="ECO:0007669"/>
    <property type="project" value="InterPro"/>
</dbReference>
<dbReference type="Proteomes" id="UP000053611">
    <property type="component" value="Unassembled WGS sequence"/>
</dbReference>
<feature type="compositionally biased region" description="Low complexity" evidence="12">
    <location>
        <begin position="391"/>
        <end position="412"/>
    </location>
</feature>
<evidence type="ECO:0000313" key="14">
    <source>
        <dbReference type="EMBL" id="KLT43166.1"/>
    </source>
</evidence>
<dbReference type="FunFam" id="3.40.50.300:FF:000204">
    <property type="entry name" value="Translation elongation factor Tu"/>
    <property type="match status" value="1"/>
</dbReference>
<dbReference type="GO" id="GO:0005525">
    <property type="term" value="F:GTP binding"/>
    <property type="evidence" value="ECO:0007669"/>
    <property type="project" value="UniProtKB-KW"/>
</dbReference>
<dbReference type="PROSITE" id="PS00301">
    <property type="entry name" value="G_TR_1"/>
    <property type="match status" value="1"/>
</dbReference>
<dbReference type="CDD" id="cd01883">
    <property type="entry name" value="EF1_alpha"/>
    <property type="match status" value="1"/>
</dbReference>
<feature type="compositionally biased region" description="Acidic residues" evidence="12">
    <location>
        <begin position="15"/>
        <end position="26"/>
    </location>
</feature>
<dbReference type="InterPro" id="IPR004161">
    <property type="entry name" value="EFTu-like_2"/>
</dbReference>
<dbReference type="Pfam" id="PF08938">
    <property type="entry name" value="HBS1_N"/>
    <property type="match status" value="1"/>
</dbReference>
<evidence type="ECO:0000256" key="2">
    <source>
        <dbReference type="ARBA" id="ARBA00007249"/>
    </source>
</evidence>
<evidence type="ECO:0000256" key="7">
    <source>
        <dbReference type="ARBA" id="ARBA00022917"/>
    </source>
</evidence>
<comment type="similarity">
    <text evidence="2">Belongs to the TRAFAC class translation factor GTPase superfamily. Classic translation factor GTPase family. EF-Tu/EF-1A subfamily.</text>
</comment>
<dbReference type="Pfam" id="PF22594">
    <property type="entry name" value="GTP-eEF1A_C"/>
    <property type="match status" value="1"/>
</dbReference>
<keyword evidence="7" id="KW-0648">Protein biosynthesis</keyword>
<evidence type="ECO:0000256" key="11">
    <source>
        <dbReference type="ARBA" id="ARBA00074866"/>
    </source>
</evidence>
<dbReference type="CDD" id="cd16267">
    <property type="entry name" value="HBS1-like_II"/>
    <property type="match status" value="1"/>
</dbReference>
<dbReference type="Gene3D" id="2.40.30.10">
    <property type="entry name" value="Translation factors"/>
    <property type="match status" value="2"/>
</dbReference>
<dbReference type="PRINTS" id="PR00315">
    <property type="entry name" value="ELONGATNFCT"/>
</dbReference>
<keyword evidence="3" id="KW-0963">Cytoplasm</keyword>
<comment type="subcellular location">
    <subcellularLocation>
        <location evidence="1">Cytoplasm</location>
    </subcellularLocation>
</comment>
<dbReference type="PROSITE" id="PS51722">
    <property type="entry name" value="G_TR_2"/>
    <property type="match status" value="1"/>
</dbReference>
<dbReference type="Pfam" id="PF00009">
    <property type="entry name" value="GTP_EFTU"/>
    <property type="match status" value="1"/>
</dbReference>
<evidence type="ECO:0000256" key="9">
    <source>
        <dbReference type="ARBA" id="ARBA00049117"/>
    </source>
</evidence>
<keyword evidence="8" id="KW-0342">GTP-binding</keyword>